<evidence type="ECO:0000259" key="7">
    <source>
        <dbReference type="PROSITE" id="PS50112"/>
    </source>
</evidence>
<evidence type="ECO:0000259" key="6">
    <source>
        <dbReference type="PROSITE" id="PS50109"/>
    </source>
</evidence>
<keyword evidence="3" id="KW-0597">Phosphoprotein</keyword>
<feature type="domain" description="PAS" evidence="7">
    <location>
        <begin position="229"/>
        <end position="301"/>
    </location>
</feature>
<dbReference type="SUPFAM" id="SSF55781">
    <property type="entry name" value="GAF domain-like"/>
    <property type="match status" value="1"/>
</dbReference>
<dbReference type="PROSITE" id="PS50113">
    <property type="entry name" value="PAC"/>
    <property type="match status" value="1"/>
</dbReference>
<dbReference type="InterPro" id="IPR052162">
    <property type="entry name" value="Sensor_kinase/Photoreceptor"/>
</dbReference>
<dbReference type="InterPro" id="IPR004358">
    <property type="entry name" value="Sig_transdc_His_kin-like_C"/>
</dbReference>
<gene>
    <name evidence="9" type="ORF">J3U88_11875</name>
</gene>
<dbReference type="InterPro" id="IPR000014">
    <property type="entry name" value="PAS"/>
</dbReference>
<dbReference type="Proteomes" id="UP000664417">
    <property type="component" value="Unassembled WGS sequence"/>
</dbReference>
<dbReference type="Pfam" id="PF02518">
    <property type="entry name" value="HATPase_c"/>
    <property type="match status" value="1"/>
</dbReference>
<dbReference type="InterPro" id="IPR035965">
    <property type="entry name" value="PAS-like_dom_sf"/>
</dbReference>
<dbReference type="InterPro" id="IPR036890">
    <property type="entry name" value="HATPase_C_sf"/>
</dbReference>
<dbReference type="SMART" id="SM00387">
    <property type="entry name" value="HATPase_c"/>
    <property type="match status" value="1"/>
</dbReference>
<dbReference type="Gene3D" id="3.30.450.20">
    <property type="entry name" value="PAS domain"/>
    <property type="match status" value="1"/>
</dbReference>
<dbReference type="SMART" id="SM00065">
    <property type="entry name" value="GAF"/>
    <property type="match status" value="1"/>
</dbReference>
<dbReference type="RefSeq" id="WP_207858979.1">
    <property type="nucleotide sequence ID" value="NZ_JAFREP010000008.1"/>
</dbReference>
<dbReference type="SMART" id="SM00091">
    <property type="entry name" value="PAS"/>
    <property type="match status" value="1"/>
</dbReference>
<dbReference type="Pfam" id="PF13185">
    <property type="entry name" value="GAF_2"/>
    <property type="match status" value="1"/>
</dbReference>
<evidence type="ECO:0000313" key="9">
    <source>
        <dbReference type="EMBL" id="MBO1319160.1"/>
    </source>
</evidence>
<evidence type="ECO:0000256" key="2">
    <source>
        <dbReference type="ARBA" id="ARBA00012438"/>
    </source>
</evidence>
<dbReference type="InterPro" id="IPR005467">
    <property type="entry name" value="His_kinase_dom"/>
</dbReference>
<dbReference type="Gene3D" id="3.30.450.40">
    <property type="match status" value="1"/>
</dbReference>
<evidence type="ECO:0000259" key="8">
    <source>
        <dbReference type="PROSITE" id="PS50113"/>
    </source>
</evidence>
<sequence>MSNEDALKAELQKLTRERDAYADALATSNAAFVDKVKEFSIIKRISDSISWSHDKQRICTEIVDLIIDETTAENCSLWLIDTDERFLILASARGQENHQPKYFPPASKRQRKMKIGEGAAGWVAEHGTSLLIEDVSKSSIFVPIESKVSNQIQSLLCLPIKGRGNTLGVLNLSHPDIGAFSQENERVLQLITDQAGIVLTNYFLFEEIESFNRKLEYKVEVRARNLRMSEERYARAVAAGKVGIWDWKIGSWWLYVAPNLKAMLGFSDHEITNNLKDWLKLIHPEDRQNLFRRIMEQLSRAPHVYEGEHRMYHKDGRIVWFFVRGAAVLDDRGRVIRLSGSNTDITQRKQAEIELQKAQETSLAQAHTVGRAEFATGVLHNIANVLNSVNVTGNYIQELVSRSRIPLLSRAFTLLDANSGNLVEFLTQDAKGSKLPEYLTRVGGVIEKDFRELQRLVLEINDKIHLMRDVIETQQTHAKNNERMEAQDIAKLTEDALKIQMEAIKKHAIRIQRNYRPIPKVTLPTSSFLHVLINLLKNAIEAMEECPPNRKILQLDISEEDNWVVLRITDAGVGIADNHMKNMFQHGFTTKKYGHGFGLHFCHNAIESMGGSIRATSPGKDQGATFILSMPVHQHIKATREEDQEPLTSRH</sequence>
<dbReference type="NCBIfam" id="TIGR00229">
    <property type="entry name" value="sensory_box"/>
    <property type="match status" value="1"/>
</dbReference>
<dbReference type="EMBL" id="JAFREP010000008">
    <property type="protein sequence ID" value="MBO1319160.1"/>
    <property type="molecule type" value="Genomic_DNA"/>
</dbReference>
<dbReference type="InterPro" id="IPR003018">
    <property type="entry name" value="GAF"/>
</dbReference>
<evidence type="ECO:0000313" key="10">
    <source>
        <dbReference type="Proteomes" id="UP000664417"/>
    </source>
</evidence>
<dbReference type="PANTHER" id="PTHR43304">
    <property type="entry name" value="PHYTOCHROME-LIKE PROTEIN CPH1"/>
    <property type="match status" value="1"/>
</dbReference>
<accession>A0A8J7QFT1</accession>
<keyword evidence="4" id="KW-0808">Transferase</keyword>
<evidence type="ECO:0000256" key="4">
    <source>
        <dbReference type="ARBA" id="ARBA00022679"/>
    </source>
</evidence>
<keyword evidence="5" id="KW-0418">Kinase</keyword>
<protein>
    <recommendedName>
        <fullName evidence="2">histidine kinase</fullName>
        <ecNumber evidence="2">2.7.13.3</ecNumber>
    </recommendedName>
</protein>
<dbReference type="InterPro" id="IPR003594">
    <property type="entry name" value="HATPase_dom"/>
</dbReference>
<dbReference type="SMART" id="SM00086">
    <property type="entry name" value="PAC"/>
    <property type="match status" value="1"/>
</dbReference>
<dbReference type="GO" id="GO:0004673">
    <property type="term" value="F:protein histidine kinase activity"/>
    <property type="evidence" value="ECO:0007669"/>
    <property type="project" value="UniProtKB-EC"/>
</dbReference>
<comment type="catalytic activity">
    <reaction evidence="1">
        <text>ATP + protein L-histidine = ADP + protein N-phospho-L-histidine.</text>
        <dbReference type="EC" id="2.7.13.3"/>
    </reaction>
</comment>
<evidence type="ECO:0000256" key="1">
    <source>
        <dbReference type="ARBA" id="ARBA00000085"/>
    </source>
</evidence>
<comment type="caution">
    <text evidence="9">The sequence shown here is derived from an EMBL/GenBank/DDBJ whole genome shotgun (WGS) entry which is preliminary data.</text>
</comment>
<feature type="domain" description="PAC" evidence="8">
    <location>
        <begin position="305"/>
        <end position="357"/>
    </location>
</feature>
<dbReference type="PANTHER" id="PTHR43304:SF1">
    <property type="entry name" value="PAC DOMAIN-CONTAINING PROTEIN"/>
    <property type="match status" value="1"/>
</dbReference>
<dbReference type="PROSITE" id="PS50112">
    <property type="entry name" value="PAS"/>
    <property type="match status" value="1"/>
</dbReference>
<dbReference type="SUPFAM" id="SSF55874">
    <property type="entry name" value="ATPase domain of HSP90 chaperone/DNA topoisomerase II/histidine kinase"/>
    <property type="match status" value="1"/>
</dbReference>
<dbReference type="PRINTS" id="PR00344">
    <property type="entry name" value="BCTRLSENSOR"/>
</dbReference>
<dbReference type="SUPFAM" id="SSF55785">
    <property type="entry name" value="PYP-like sensor domain (PAS domain)"/>
    <property type="match status" value="1"/>
</dbReference>
<dbReference type="InterPro" id="IPR001610">
    <property type="entry name" value="PAC"/>
</dbReference>
<proteinExistence type="predicted"/>
<dbReference type="EC" id="2.7.13.3" evidence="2"/>
<dbReference type="InterPro" id="IPR029016">
    <property type="entry name" value="GAF-like_dom_sf"/>
</dbReference>
<dbReference type="Gene3D" id="3.30.565.10">
    <property type="entry name" value="Histidine kinase-like ATPase, C-terminal domain"/>
    <property type="match status" value="1"/>
</dbReference>
<name>A0A8J7QFT1_9BACT</name>
<dbReference type="CDD" id="cd00130">
    <property type="entry name" value="PAS"/>
    <property type="match status" value="1"/>
</dbReference>
<dbReference type="AlphaFoldDB" id="A0A8J7QFT1"/>
<feature type="domain" description="Histidine kinase" evidence="6">
    <location>
        <begin position="445"/>
        <end position="634"/>
    </location>
</feature>
<organism evidence="9 10">
    <name type="scientific">Acanthopleuribacter pedis</name>
    <dbReference type="NCBI Taxonomy" id="442870"/>
    <lineage>
        <taxon>Bacteria</taxon>
        <taxon>Pseudomonadati</taxon>
        <taxon>Acidobacteriota</taxon>
        <taxon>Holophagae</taxon>
        <taxon>Acanthopleuribacterales</taxon>
        <taxon>Acanthopleuribacteraceae</taxon>
        <taxon>Acanthopleuribacter</taxon>
    </lineage>
</organism>
<dbReference type="Pfam" id="PF08447">
    <property type="entry name" value="PAS_3"/>
    <property type="match status" value="1"/>
</dbReference>
<dbReference type="InterPro" id="IPR013655">
    <property type="entry name" value="PAS_fold_3"/>
</dbReference>
<reference evidence="9" key="1">
    <citation type="submission" date="2021-03" db="EMBL/GenBank/DDBJ databases">
        <authorList>
            <person name="Wang G."/>
        </authorList>
    </citation>
    <scope>NUCLEOTIDE SEQUENCE</scope>
    <source>
        <strain evidence="9">KCTC 12899</strain>
    </source>
</reference>
<evidence type="ECO:0000256" key="5">
    <source>
        <dbReference type="ARBA" id="ARBA00022777"/>
    </source>
</evidence>
<evidence type="ECO:0000256" key="3">
    <source>
        <dbReference type="ARBA" id="ARBA00022553"/>
    </source>
</evidence>
<dbReference type="InterPro" id="IPR000700">
    <property type="entry name" value="PAS-assoc_C"/>
</dbReference>
<keyword evidence="10" id="KW-1185">Reference proteome</keyword>
<dbReference type="PROSITE" id="PS50109">
    <property type="entry name" value="HIS_KIN"/>
    <property type="match status" value="1"/>
</dbReference>